<comment type="similarity">
    <text evidence="2">Belongs to the G-protein coupled receptor 1 family.</text>
</comment>
<dbReference type="EMBL" id="JARKHS020024200">
    <property type="protein sequence ID" value="KAK8768299.1"/>
    <property type="molecule type" value="Genomic_DNA"/>
</dbReference>
<evidence type="ECO:0000313" key="13">
    <source>
        <dbReference type="Proteomes" id="UP001321473"/>
    </source>
</evidence>
<evidence type="ECO:0000256" key="9">
    <source>
        <dbReference type="ARBA" id="ARBA00023224"/>
    </source>
</evidence>
<evidence type="ECO:0000256" key="7">
    <source>
        <dbReference type="ARBA" id="ARBA00023136"/>
    </source>
</evidence>
<dbReference type="SUPFAM" id="SSF81321">
    <property type="entry name" value="Family A G protein-coupled receptor-like"/>
    <property type="match status" value="1"/>
</dbReference>
<evidence type="ECO:0000256" key="3">
    <source>
        <dbReference type="ARBA" id="ARBA00022475"/>
    </source>
</evidence>
<dbReference type="GO" id="GO:0005886">
    <property type="term" value="C:plasma membrane"/>
    <property type="evidence" value="ECO:0007669"/>
    <property type="project" value="UniProtKB-SubCell"/>
</dbReference>
<comment type="caution">
    <text evidence="12">The sequence shown here is derived from an EMBL/GenBank/DDBJ whole genome shotgun (WGS) entry which is preliminary data.</text>
</comment>
<keyword evidence="5 10" id="KW-1133">Transmembrane helix</keyword>
<feature type="transmembrane region" description="Helical" evidence="10">
    <location>
        <begin position="21"/>
        <end position="41"/>
    </location>
</feature>
<keyword evidence="7 10" id="KW-0472">Membrane</keyword>
<feature type="domain" description="G-protein coupled receptors family 1 profile" evidence="11">
    <location>
        <begin position="1"/>
        <end position="76"/>
    </location>
</feature>
<dbReference type="PANTHER" id="PTHR46925">
    <property type="entry name" value="G-PROTEIN COUPLED RECEPTOR TKR-1-RELATED"/>
    <property type="match status" value="1"/>
</dbReference>
<dbReference type="InterPro" id="IPR017452">
    <property type="entry name" value="GPCR_Rhodpsn_7TM"/>
</dbReference>
<keyword evidence="13" id="KW-1185">Reference proteome</keyword>
<evidence type="ECO:0000256" key="8">
    <source>
        <dbReference type="ARBA" id="ARBA00023170"/>
    </source>
</evidence>
<dbReference type="InterPro" id="IPR001681">
    <property type="entry name" value="Neurokn_rcpt"/>
</dbReference>
<evidence type="ECO:0000256" key="5">
    <source>
        <dbReference type="ARBA" id="ARBA00022989"/>
    </source>
</evidence>
<evidence type="ECO:0000313" key="12">
    <source>
        <dbReference type="EMBL" id="KAK8768299.1"/>
    </source>
</evidence>
<evidence type="ECO:0000256" key="2">
    <source>
        <dbReference type="ARBA" id="ARBA00010663"/>
    </source>
</evidence>
<protein>
    <recommendedName>
        <fullName evidence="11">G-protein coupled receptors family 1 profile domain-containing protein</fullName>
    </recommendedName>
</protein>
<evidence type="ECO:0000256" key="4">
    <source>
        <dbReference type="ARBA" id="ARBA00022692"/>
    </source>
</evidence>
<dbReference type="Pfam" id="PF00001">
    <property type="entry name" value="7tm_1"/>
    <property type="match status" value="1"/>
</dbReference>
<organism evidence="12 13">
    <name type="scientific">Amblyomma americanum</name>
    <name type="common">Lone star tick</name>
    <dbReference type="NCBI Taxonomy" id="6943"/>
    <lineage>
        <taxon>Eukaryota</taxon>
        <taxon>Metazoa</taxon>
        <taxon>Ecdysozoa</taxon>
        <taxon>Arthropoda</taxon>
        <taxon>Chelicerata</taxon>
        <taxon>Arachnida</taxon>
        <taxon>Acari</taxon>
        <taxon>Parasitiformes</taxon>
        <taxon>Ixodida</taxon>
        <taxon>Ixodoidea</taxon>
        <taxon>Ixodidae</taxon>
        <taxon>Amblyomminae</taxon>
        <taxon>Amblyomma</taxon>
    </lineage>
</organism>
<dbReference type="Proteomes" id="UP001321473">
    <property type="component" value="Unassembled WGS sequence"/>
</dbReference>
<keyword evidence="8" id="KW-0675">Receptor</keyword>
<keyword evidence="6" id="KW-0297">G-protein coupled receptor</keyword>
<dbReference type="Gene3D" id="1.20.1070.10">
    <property type="entry name" value="Rhodopsin 7-helix transmembrane proteins"/>
    <property type="match status" value="1"/>
</dbReference>
<proteinExistence type="inferred from homology"/>
<keyword evidence="9" id="KW-0807">Transducer</keyword>
<dbReference type="GO" id="GO:0004995">
    <property type="term" value="F:tachykinin receptor activity"/>
    <property type="evidence" value="ECO:0007669"/>
    <property type="project" value="InterPro"/>
</dbReference>
<feature type="transmembrane region" description="Helical" evidence="10">
    <location>
        <begin position="61"/>
        <end position="79"/>
    </location>
</feature>
<comment type="subcellular location">
    <subcellularLocation>
        <location evidence="1">Cell membrane</location>
        <topology evidence="1">Multi-pass membrane protein</topology>
    </subcellularLocation>
</comment>
<evidence type="ECO:0000256" key="1">
    <source>
        <dbReference type="ARBA" id="ARBA00004651"/>
    </source>
</evidence>
<evidence type="ECO:0000256" key="10">
    <source>
        <dbReference type="SAM" id="Phobius"/>
    </source>
</evidence>
<gene>
    <name evidence="12" type="ORF">V5799_015237</name>
</gene>
<dbReference type="PANTHER" id="PTHR46925:SF2">
    <property type="entry name" value="G-PROTEIN COUPLED RECEPTOR TKR-1-RELATED"/>
    <property type="match status" value="1"/>
</dbReference>
<accession>A0AAQ4E0Q9</accession>
<evidence type="ECO:0000256" key="6">
    <source>
        <dbReference type="ARBA" id="ARBA00023040"/>
    </source>
</evidence>
<keyword evidence="4 10" id="KW-0812">Transmembrane</keyword>
<dbReference type="PRINTS" id="PR00237">
    <property type="entry name" value="GPCRRHODOPSN"/>
</dbReference>
<dbReference type="PROSITE" id="PS50262">
    <property type="entry name" value="G_PROTEIN_RECEP_F1_2"/>
    <property type="match status" value="1"/>
</dbReference>
<reference evidence="12 13" key="1">
    <citation type="journal article" date="2023" name="Arcadia Sci">
        <title>De novo assembly of a long-read Amblyomma americanum tick genome.</title>
        <authorList>
            <person name="Chou S."/>
            <person name="Poskanzer K.E."/>
            <person name="Rollins M."/>
            <person name="Thuy-Boun P.S."/>
        </authorList>
    </citation>
    <scope>NUCLEOTIDE SEQUENCE [LARGE SCALE GENOMIC DNA]</scope>
    <source>
        <strain evidence="12">F_SG_1</strain>
        <tissue evidence="12">Salivary glands</tissue>
    </source>
</reference>
<evidence type="ECO:0000259" key="11">
    <source>
        <dbReference type="PROSITE" id="PS50262"/>
    </source>
</evidence>
<sequence length="157" mass="18060">MRSAGAGPERRVTCMQVVRMLFTVVLLFTVCWLPYHAYFLYVFHHPSVVHSDDVQHVYLAMYWLAMSHAMYNPIVYYFMNHRFKRYFRQCLCCCCALLPDAPPPTRSLSATARSSHNHPSSLRGRIALRAKLRPETAGRVAQNALVHRTMQVAEDSA</sequence>
<dbReference type="InterPro" id="IPR000276">
    <property type="entry name" value="GPCR_Rhodpsn"/>
</dbReference>
<dbReference type="AlphaFoldDB" id="A0AAQ4E0Q9"/>
<name>A0AAQ4E0Q9_AMBAM</name>
<keyword evidence="3" id="KW-1003">Cell membrane</keyword>